<evidence type="ECO:0000256" key="4">
    <source>
        <dbReference type="ARBA" id="ARBA00022840"/>
    </source>
</evidence>
<dbReference type="InterPro" id="IPR014001">
    <property type="entry name" value="Helicase_ATP-bd"/>
</dbReference>
<dbReference type="SMART" id="SM00490">
    <property type="entry name" value="HELICc"/>
    <property type="match status" value="1"/>
</dbReference>
<name>A0A4U1BL23_9GAMM</name>
<dbReference type="PROSITE" id="PS51192">
    <property type="entry name" value="HELICASE_ATP_BIND_1"/>
    <property type="match status" value="1"/>
</dbReference>
<dbReference type="CDD" id="cd17917">
    <property type="entry name" value="DEXHc_RHA-like"/>
    <property type="match status" value="1"/>
</dbReference>
<keyword evidence="1" id="KW-0547">Nucleotide-binding</keyword>
<evidence type="ECO:0000256" key="1">
    <source>
        <dbReference type="ARBA" id="ARBA00022741"/>
    </source>
</evidence>
<reference evidence="7 8" key="1">
    <citation type="submission" date="2019-04" db="EMBL/GenBank/DDBJ databases">
        <authorList>
            <person name="Hwang J.C."/>
        </authorList>
    </citation>
    <scope>NUCLEOTIDE SEQUENCE [LARGE SCALE GENOMIC DNA]</scope>
    <source>
        <strain evidence="7 8">IMCC35002</strain>
    </source>
</reference>
<keyword evidence="2" id="KW-0378">Hydrolase</keyword>
<dbReference type="SMART" id="SM00847">
    <property type="entry name" value="HA2"/>
    <property type="match status" value="1"/>
</dbReference>
<dbReference type="SUPFAM" id="SSF52540">
    <property type="entry name" value="P-loop containing nucleoside triphosphate hydrolases"/>
    <property type="match status" value="1"/>
</dbReference>
<dbReference type="InterPro" id="IPR001650">
    <property type="entry name" value="Helicase_C-like"/>
</dbReference>
<protein>
    <submittedName>
        <fullName evidence="7">ATP-dependent RNA helicase</fullName>
    </submittedName>
</protein>
<dbReference type="PANTHER" id="PTHR43519">
    <property type="entry name" value="ATP-DEPENDENT RNA HELICASE HRPB"/>
    <property type="match status" value="1"/>
</dbReference>
<sequence>MPTPNSLPIDALYAEFHQALTRSHLVVESQTGSGKSTRLPLWAAETGRVLVVEPRRVACLALSDYLNSQSELIIGHAIRFESTVDEQTQVAFVTPGVALRWLSETELSDFDVVIIDEFHERRWDTDLLLALLKRQQKHKLILTSATIDGARLANYLGGERLVADGRQFDVAISYLAQDSRQLADVRGLESRVKAAVERAIDETPGDILVFLPGKKEIAQCQSQLKGLDLHLVPLHGGASNEAQRAALTQGSKRRVILATNVAETSLTIPGVTCVIDSGLERRTHQRNGRTVLGLHRISSASAAQRSGRAGRVQAGSCFRLWGQFAPMEALTPPEMQREELVEPMLAAACSGAVLSELGFVDGLPEKSLAIAKDKLLQMQAIDEQGRVTEHGKALYPLPIDTLFAHLITAMTNQPHREAMVDLASALSLGQRLWQPPSSAEGVEALKQWQPLCCDATTLIELLRRPLPEALIADAMLLKEARQLSDQIRAALALPQLSVATPYQRKPWLREVLSAQPDLAFVRRAKRRQALGNGFSEVQLGRDSRLEDRAEAAVVFDQFALPGKGVKQTLNLGTCLAPVTLAELIDAGIGQAQPGELQEDGATLVIPLHYAGREIGRVSERLENQNVIPLLVTAIKEERIFPGLYAELQQDIDAYQLWVNLGLCEENPQPISTPEAWLTTTLTDLGVLGFDDIELIEPQDLKFVGIPYWQRSEFDEKYPRNLVLPELKIRVQYLYRRKIVELEYVSGTRKSGPKRWELPRWNGWRVQYRKASKVVVVS</sequence>
<dbReference type="EMBL" id="SWCJ01000015">
    <property type="protein sequence ID" value="TKB51955.1"/>
    <property type="molecule type" value="Genomic_DNA"/>
</dbReference>
<dbReference type="InterPro" id="IPR027417">
    <property type="entry name" value="P-loop_NTPase"/>
</dbReference>
<dbReference type="RefSeq" id="WP_136864469.1">
    <property type="nucleotide sequence ID" value="NZ_SWCJ01000015.1"/>
</dbReference>
<accession>A0A4U1BL23</accession>
<evidence type="ECO:0000256" key="3">
    <source>
        <dbReference type="ARBA" id="ARBA00022806"/>
    </source>
</evidence>
<dbReference type="PROSITE" id="PS51194">
    <property type="entry name" value="HELICASE_CTER"/>
    <property type="match status" value="1"/>
</dbReference>
<dbReference type="SMART" id="SM00487">
    <property type="entry name" value="DEXDc"/>
    <property type="match status" value="1"/>
</dbReference>
<dbReference type="CDD" id="cd18791">
    <property type="entry name" value="SF2_C_RHA"/>
    <property type="match status" value="1"/>
</dbReference>
<dbReference type="Proteomes" id="UP000305675">
    <property type="component" value="Unassembled WGS sequence"/>
</dbReference>
<evidence type="ECO:0000259" key="6">
    <source>
        <dbReference type="PROSITE" id="PS51194"/>
    </source>
</evidence>
<dbReference type="GO" id="GO:0003676">
    <property type="term" value="F:nucleic acid binding"/>
    <property type="evidence" value="ECO:0007669"/>
    <property type="project" value="InterPro"/>
</dbReference>
<evidence type="ECO:0000259" key="5">
    <source>
        <dbReference type="PROSITE" id="PS51192"/>
    </source>
</evidence>
<organism evidence="7 8">
    <name type="scientific">Ferrimonas aestuarii</name>
    <dbReference type="NCBI Taxonomy" id="2569539"/>
    <lineage>
        <taxon>Bacteria</taxon>
        <taxon>Pseudomonadati</taxon>
        <taxon>Pseudomonadota</taxon>
        <taxon>Gammaproteobacteria</taxon>
        <taxon>Alteromonadales</taxon>
        <taxon>Ferrimonadaceae</taxon>
        <taxon>Ferrimonas</taxon>
    </lineage>
</organism>
<keyword evidence="3 7" id="KW-0347">Helicase</keyword>
<dbReference type="GO" id="GO:0016787">
    <property type="term" value="F:hydrolase activity"/>
    <property type="evidence" value="ECO:0007669"/>
    <property type="project" value="UniProtKB-KW"/>
</dbReference>
<evidence type="ECO:0000313" key="8">
    <source>
        <dbReference type="Proteomes" id="UP000305675"/>
    </source>
</evidence>
<dbReference type="Pfam" id="PF00270">
    <property type="entry name" value="DEAD"/>
    <property type="match status" value="1"/>
</dbReference>
<proteinExistence type="predicted"/>
<dbReference type="Pfam" id="PF00271">
    <property type="entry name" value="Helicase_C"/>
    <property type="match status" value="1"/>
</dbReference>
<gene>
    <name evidence="7" type="ORF">FCL42_16180</name>
</gene>
<feature type="domain" description="Helicase C-terminal" evidence="6">
    <location>
        <begin position="195"/>
        <end position="352"/>
    </location>
</feature>
<dbReference type="PANTHER" id="PTHR43519:SF1">
    <property type="entry name" value="ATP-DEPENDENT RNA HELICASE HRPB"/>
    <property type="match status" value="1"/>
</dbReference>
<dbReference type="AlphaFoldDB" id="A0A4U1BL23"/>
<keyword evidence="8" id="KW-1185">Reference proteome</keyword>
<feature type="domain" description="Helicase ATP-binding" evidence="5">
    <location>
        <begin position="16"/>
        <end position="165"/>
    </location>
</feature>
<evidence type="ECO:0000313" key="7">
    <source>
        <dbReference type="EMBL" id="TKB51955.1"/>
    </source>
</evidence>
<evidence type="ECO:0000256" key="2">
    <source>
        <dbReference type="ARBA" id="ARBA00022801"/>
    </source>
</evidence>
<comment type="caution">
    <text evidence="7">The sequence shown here is derived from an EMBL/GenBank/DDBJ whole genome shotgun (WGS) entry which is preliminary data.</text>
</comment>
<dbReference type="GO" id="GO:0005524">
    <property type="term" value="F:ATP binding"/>
    <property type="evidence" value="ECO:0007669"/>
    <property type="project" value="UniProtKB-KW"/>
</dbReference>
<keyword evidence="4" id="KW-0067">ATP-binding</keyword>
<dbReference type="GO" id="GO:0004386">
    <property type="term" value="F:helicase activity"/>
    <property type="evidence" value="ECO:0007669"/>
    <property type="project" value="UniProtKB-KW"/>
</dbReference>
<dbReference type="InterPro" id="IPR007502">
    <property type="entry name" value="Helicase-assoc_dom"/>
</dbReference>
<dbReference type="Gene3D" id="1.20.120.1080">
    <property type="match status" value="1"/>
</dbReference>
<dbReference type="InterPro" id="IPR011545">
    <property type="entry name" value="DEAD/DEAH_box_helicase_dom"/>
</dbReference>
<dbReference type="Gene3D" id="3.40.50.300">
    <property type="entry name" value="P-loop containing nucleotide triphosphate hydrolases"/>
    <property type="match status" value="2"/>
</dbReference>
<dbReference type="OrthoDB" id="9805617at2"/>